<accession>A0A512AMV9</accession>
<dbReference type="RefSeq" id="WP_147160381.1">
    <property type="nucleotide sequence ID" value="NZ_BJYR01000019.1"/>
</dbReference>
<name>A0A512AMV9_9SPHN</name>
<evidence type="ECO:0000256" key="1">
    <source>
        <dbReference type="SAM" id="Phobius"/>
    </source>
</evidence>
<keyword evidence="1" id="KW-1133">Transmembrane helix</keyword>
<proteinExistence type="predicted"/>
<dbReference type="EMBL" id="BJYR01000019">
    <property type="protein sequence ID" value="GEO01049.1"/>
    <property type="molecule type" value="Genomic_DNA"/>
</dbReference>
<keyword evidence="4" id="KW-1185">Reference proteome</keyword>
<dbReference type="Proteomes" id="UP000321464">
    <property type="component" value="Unassembled WGS sequence"/>
</dbReference>
<dbReference type="Pfam" id="PF13400">
    <property type="entry name" value="Tad"/>
    <property type="match status" value="1"/>
</dbReference>
<dbReference type="InterPro" id="IPR036465">
    <property type="entry name" value="vWFA_dom_sf"/>
</dbReference>
<feature type="domain" description="Putative Flp pilus-assembly TadG-like N-terminal" evidence="2">
    <location>
        <begin position="31"/>
        <end position="73"/>
    </location>
</feature>
<dbReference type="InterPro" id="IPR028087">
    <property type="entry name" value="Tad_N"/>
</dbReference>
<protein>
    <recommendedName>
        <fullName evidence="2">Putative Flp pilus-assembly TadG-like N-terminal domain-containing protein</fullName>
    </recommendedName>
</protein>
<dbReference type="Gene3D" id="3.40.50.410">
    <property type="entry name" value="von Willebrand factor, type A domain"/>
    <property type="match status" value="2"/>
</dbReference>
<evidence type="ECO:0000313" key="3">
    <source>
        <dbReference type="EMBL" id="GEO01049.1"/>
    </source>
</evidence>
<sequence length="663" mass="70144">MPRRSKAPEGHIRAAMRVLIGSLLRDTAGTTMGIALATIVLMVALVGSGTDMARAYMTKTSLQNACDAGVLAGRKAMATSGTYGTSETAKANKMFDFNFNPLGTNSQNVTFTTESSGTGSVSGTASTAMPTVMMGIFGFKSMTLTVACSAELQMASADVMFVLDTTGSMACNPDGSSCNSSSTSKIMGLRQALRNFYTTVANAVVDKSNTRIRFGFVPYTATVNMGGIVAAGQMPTSYFADTQSFQTALANFNTPVYVGTADSPVATTETYGSTITQTQCNNYGVNKYPTTGSNPVTSGGPAPADTISTTYSYRSWAKVSGSGSSAKGTCVRNKSVTTTTYETRYQFTNWTFQNTTLDVTGFKGLGNNTVVTNIASNATVPTAGTYDMIALAALNGTTGVTGLTTATANWDGCIEERQTVQNLAMNPVPSGATDLDIDTVPSSDATRWKLNLNDVEWYRGSSNTTSRTVTSLQSDTYRVSSQCPPKAALFAEVDTTNPAVVPTWLDNYINTLVASGSTYHDIGMIWGARLGSPSGIFATNVNADNVKYPSVSRHIIFMTDGEMAPTTTAYSAYGQELYDNRVAPSGTSSSTLINYHNNRFLAACTKAKNLGYTVWLIGFGTSLTTQMTTCATAGRAYYASDTTALTNTFKFIAGQVADLRINK</sequence>
<comment type="caution">
    <text evidence="3">The sequence shown here is derived from an EMBL/GenBank/DDBJ whole genome shotgun (WGS) entry which is preliminary data.</text>
</comment>
<keyword evidence="1" id="KW-0812">Transmembrane</keyword>
<dbReference type="OrthoDB" id="7522752at2"/>
<dbReference type="SUPFAM" id="SSF53300">
    <property type="entry name" value="vWA-like"/>
    <property type="match status" value="1"/>
</dbReference>
<keyword evidence="1" id="KW-0472">Membrane</keyword>
<dbReference type="AlphaFoldDB" id="A0A512AMV9"/>
<evidence type="ECO:0000259" key="2">
    <source>
        <dbReference type="Pfam" id="PF13400"/>
    </source>
</evidence>
<gene>
    <name evidence="3" type="ORF">NSE01_28810</name>
</gene>
<feature type="transmembrane region" description="Helical" evidence="1">
    <location>
        <begin position="28"/>
        <end position="47"/>
    </location>
</feature>
<reference evidence="3 4" key="1">
    <citation type="submission" date="2019-07" db="EMBL/GenBank/DDBJ databases">
        <title>Whole genome shotgun sequence of Novosphingobium sediminis NBRC 106119.</title>
        <authorList>
            <person name="Hosoyama A."/>
            <person name="Uohara A."/>
            <person name="Ohji S."/>
            <person name="Ichikawa N."/>
        </authorList>
    </citation>
    <scope>NUCLEOTIDE SEQUENCE [LARGE SCALE GENOMIC DNA]</scope>
    <source>
        <strain evidence="3 4">NBRC 106119</strain>
    </source>
</reference>
<organism evidence="3 4">
    <name type="scientific">Novosphingobium sediminis</name>
    <dbReference type="NCBI Taxonomy" id="707214"/>
    <lineage>
        <taxon>Bacteria</taxon>
        <taxon>Pseudomonadati</taxon>
        <taxon>Pseudomonadota</taxon>
        <taxon>Alphaproteobacteria</taxon>
        <taxon>Sphingomonadales</taxon>
        <taxon>Sphingomonadaceae</taxon>
        <taxon>Novosphingobium</taxon>
    </lineage>
</organism>
<evidence type="ECO:0000313" key="4">
    <source>
        <dbReference type="Proteomes" id="UP000321464"/>
    </source>
</evidence>